<keyword evidence="4 6" id="KW-0472">Membrane</keyword>
<feature type="transmembrane region" description="Helical" evidence="6">
    <location>
        <begin position="482"/>
        <end position="506"/>
    </location>
</feature>
<name>A0A7S0THV7_HEMAN</name>
<feature type="region of interest" description="Disordered" evidence="5">
    <location>
        <begin position="218"/>
        <end position="237"/>
    </location>
</feature>
<evidence type="ECO:0000259" key="7">
    <source>
        <dbReference type="Pfam" id="PF00520"/>
    </source>
</evidence>
<feature type="compositionally biased region" description="Basic and acidic residues" evidence="5">
    <location>
        <begin position="19"/>
        <end position="40"/>
    </location>
</feature>
<dbReference type="GO" id="GO:0099604">
    <property type="term" value="F:ligand-gated calcium channel activity"/>
    <property type="evidence" value="ECO:0007669"/>
    <property type="project" value="TreeGrafter"/>
</dbReference>
<feature type="domain" description="TRPM-like" evidence="8">
    <location>
        <begin position="333"/>
        <end position="435"/>
    </location>
</feature>
<proteinExistence type="predicted"/>
<evidence type="ECO:0008006" key="10">
    <source>
        <dbReference type="Google" id="ProtNLM"/>
    </source>
</evidence>
<dbReference type="GO" id="GO:0005886">
    <property type="term" value="C:plasma membrane"/>
    <property type="evidence" value="ECO:0007669"/>
    <property type="project" value="TreeGrafter"/>
</dbReference>
<reference evidence="9" key="1">
    <citation type="submission" date="2021-01" db="EMBL/GenBank/DDBJ databases">
        <authorList>
            <person name="Corre E."/>
            <person name="Pelletier E."/>
            <person name="Niang G."/>
            <person name="Scheremetjew M."/>
            <person name="Finn R."/>
            <person name="Kale V."/>
            <person name="Holt S."/>
            <person name="Cochrane G."/>
            <person name="Meng A."/>
            <person name="Brown T."/>
            <person name="Cohen L."/>
        </authorList>
    </citation>
    <scope>NUCLEOTIDE SEQUENCE</scope>
    <source>
        <strain evidence="9">CCMP441</strain>
    </source>
</reference>
<dbReference type="PANTHER" id="PTHR13800">
    <property type="entry name" value="TRANSIENT RECEPTOR POTENTIAL CATION CHANNEL, SUBFAMILY M, MEMBER 6"/>
    <property type="match status" value="1"/>
</dbReference>
<feature type="domain" description="Ion transport" evidence="7">
    <location>
        <begin position="572"/>
        <end position="824"/>
    </location>
</feature>
<keyword evidence="3 6" id="KW-1133">Transmembrane helix</keyword>
<dbReference type="EMBL" id="HBFK01002064">
    <property type="protein sequence ID" value="CAD8734727.1"/>
    <property type="molecule type" value="Transcribed_RNA"/>
</dbReference>
<keyword evidence="2 6" id="KW-0812">Transmembrane</keyword>
<feature type="transmembrane region" description="Helical" evidence="6">
    <location>
        <begin position="570"/>
        <end position="588"/>
    </location>
</feature>
<feature type="compositionally biased region" description="Basic and acidic residues" evidence="5">
    <location>
        <begin position="218"/>
        <end position="227"/>
    </location>
</feature>
<gene>
    <name evidence="9" type="ORF">HAND1043_LOCUS1218</name>
</gene>
<dbReference type="Pfam" id="PF00520">
    <property type="entry name" value="Ion_trans"/>
    <property type="match status" value="1"/>
</dbReference>
<dbReference type="InterPro" id="IPR057366">
    <property type="entry name" value="TRPM-like"/>
</dbReference>
<dbReference type="AlphaFoldDB" id="A0A7S0THV7"/>
<feature type="transmembrane region" description="Helical" evidence="6">
    <location>
        <begin position="789"/>
        <end position="812"/>
    </location>
</feature>
<feature type="transmembrane region" description="Helical" evidence="6">
    <location>
        <begin position="705"/>
        <end position="724"/>
    </location>
</feature>
<sequence>MYAYTHMHQGASVNSGEYTMHDTSKGVQQDDARRREDEREKRFTLSFTDFVQNMALGGLGEDTHEGKGTITSHRMMQLWERHKLTVKKDEVFKAFMDNRSYVINILKQQENIVVYDMNLASTSLQTCMCRAIINRSHKPLELREQLLLCVQWGKIDVAREILEMSRRTMVMKDRWKRDEALNKAFTRALKENNKSFVQLFLDYGSDIGRYSLFYESKDPKHKDDKDGSGGGIFNKSTRVHPDSSGFRGGAPLVQEAVSRFEKLFGLCKEHLRDVEHLRILLENKKGSEHETHKAGNADQPKQLKRFKLYQVDRVLCDLLGNDFEGFFGGFGGPYNDLLVWAVLMGWNDLAHFFWERSKHPLKMALTAVLLYKNMAQSRACLGRDDLKEAFVTYAAGFERAALELQQHATKDDPMLSLHALERMWPEWINEDGMHLTSYDIAVRGVCDSFMDKTRNYMCFRAQQERWTGDIRYTGYWGISPTLWAIIMIIPFFWPLFLMSSFCEGLLEDPPTQENRRLPAQRHGLLMSWWERPSTRGGSSGPVLRRSYMSKIEAFVLFQVAPVTKFMRHSVFYILFVLLMSFELLSNTRVRTDPFVSFSWLRILVVAYAGAIHLSQYKRIYQVCKTDGLWPNLWTEYFNNVWNRNQFLAILLYLIGVVVDIWRPLEARNIHSAAFLFFWFQVLNTLSVNRNMGPLLVAIFKMMTDIANWLIIFTVIVVGFGGAMYSAAEASVGVAAICTDELRDKGVCVVDADLIKSSLGDNLLNLNFLVRAYFQVFGEFELQESAEAGFYHMFLLMAFAMITNVLLVNLLIAMMGSTYESVKDMAEVEWMYQMYFTNFEYMVPNSFDAPFNVVKIVVWTIPRKVFKLLRISGGSKNTELQKVRRSHLTEPDPQVEAIVERCRDIVTGDREDEEMDEMAIEEGAVGSKVMQLAEKLGKLETVMEAHLLQQNEALDSLASNGKAMTSPHHLGNERGAMSPITSSLATNYESVVSRRHS</sequence>
<evidence type="ECO:0000256" key="5">
    <source>
        <dbReference type="SAM" id="MobiDB-lite"/>
    </source>
</evidence>
<protein>
    <recommendedName>
        <fullName evidence="10">Ion transport domain-containing protein</fullName>
    </recommendedName>
</protein>
<comment type="subcellular location">
    <subcellularLocation>
        <location evidence="1">Membrane</location>
        <topology evidence="1">Multi-pass membrane protein</topology>
    </subcellularLocation>
</comment>
<evidence type="ECO:0000313" key="9">
    <source>
        <dbReference type="EMBL" id="CAD8734727.1"/>
    </source>
</evidence>
<dbReference type="InterPro" id="IPR050927">
    <property type="entry name" value="TRPM"/>
</dbReference>
<feature type="region of interest" description="Disordered" evidence="5">
    <location>
        <begin position="14"/>
        <end position="40"/>
    </location>
</feature>
<evidence type="ECO:0000259" key="8">
    <source>
        <dbReference type="Pfam" id="PF25508"/>
    </source>
</evidence>
<organism evidence="9">
    <name type="scientific">Hemiselmis andersenii</name>
    <name type="common">Cryptophyte alga</name>
    <dbReference type="NCBI Taxonomy" id="464988"/>
    <lineage>
        <taxon>Eukaryota</taxon>
        <taxon>Cryptophyceae</taxon>
        <taxon>Cryptomonadales</taxon>
        <taxon>Hemiselmidaceae</taxon>
        <taxon>Hemiselmis</taxon>
    </lineage>
</organism>
<feature type="transmembrane region" description="Helical" evidence="6">
    <location>
        <begin position="594"/>
        <end position="614"/>
    </location>
</feature>
<evidence type="ECO:0000256" key="2">
    <source>
        <dbReference type="ARBA" id="ARBA00022692"/>
    </source>
</evidence>
<dbReference type="Pfam" id="PF25508">
    <property type="entry name" value="TRPM2"/>
    <property type="match status" value="1"/>
</dbReference>
<evidence type="ECO:0000256" key="6">
    <source>
        <dbReference type="SAM" id="Phobius"/>
    </source>
</evidence>
<evidence type="ECO:0000256" key="3">
    <source>
        <dbReference type="ARBA" id="ARBA00022989"/>
    </source>
</evidence>
<dbReference type="InterPro" id="IPR005821">
    <property type="entry name" value="Ion_trans_dom"/>
</dbReference>
<dbReference type="PANTHER" id="PTHR13800:SF12">
    <property type="entry name" value="TRANSIENT RECEPTOR POTENTIAL CATION CHANNEL SUBFAMILY M MEMBER-LIKE 2"/>
    <property type="match status" value="1"/>
</dbReference>
<accession>A0A7S0THV7</accession>
<evidence type="ECO:0000256" key="4">
    <source>
        <dbReference type="ARBA" id="ARBA00023136"/>
    </source>
</evidence>
<evidence type="ECO:0000256" key="1">
    <source>
        <dbReference type="ARBA" id="ARBA00004141"/>
    </source>
</evidence>
<feature type="transmembrane region" description="Helical" evidence="6">
    <location>
        <begin position="646"/>
        <end position="662"/>
    </location>
</feature>